<feature type="transmembrane region" description="Helical" evidence="1">
    <location>
        <begin position="97"/>
        <end position="120"/>
    </location>
</feature>
<sequence>MDTLFETLTSAMGGAPLVALAAAFAWGVLSIILSPCHLASIPLIVGFLQGGKRVSAGRAAGLSTLFAFGILCSIALIGILTAAAGRMLGDLGVWGNYIVAAVFFIFGLHLLGVIPLPAALQAAPNNPRRGPLGAFLFGFIFGVALGPCTFGFMAPVLGVTFGMAATAPVFAYGVLLLFGLGHCAVIALAGTSSAWVQKLLSWQNDAPGGRWLRRACGVLVILGGVYLILTAR</sequence>
<keyword evidence="1" id="KW-1133">Transmembrane helix</keyword>
<dbReference type="Proteomes" id="UP000244896">
    <property type="component" value="Chromosome"/>
</dbReference>
<dbReference type="EMBL" id="CP023004">
    <property type="protein sequence ID" value="AWI08785.1"/>
    <property type="molecule type" value="Genomic_DNA"/>
</dbReference>
<dbReference type="AlphaFoldDB" id="A0A2U8E1W6"/>
<feature type="transmembrane region" description="Helical" evidence="1">
    <location>
        <begin position="169"/>
        <end position="190"/>
    </location>
</feature>
<evidence type="ECO:0000313" key="3">
    <source>
        <dbReference type="Proteomes" id="UP000244896"/>
    </source>
</evidence>
<dbReference type="KEGG" id="elut:CKA38_05520"/>
<dbReference type="InterPro" id="IPR051790">
    <property type="entry name" value="Cytochrome_c-biogenesis_DsbD"/>
</dbReference>
<keyword evidence="1" id="KW-0812">Transmembrane</keyword>
<feature type="transmembrane region" description="Helical" evidence="1">
    <location>
        <begin position="20"/>
        <end position="48"/>
    </location>
</feature>
<keyword evidence="1" id="KW-0472">Membrane</keyword>
<feature type="transmembrane region" description="Helical" evidence="1">
    <location>
        <begin position="211"/>
        <end position="229"/>
    </location>
</feature>
<protein>
    <submittedName>
        <fullName evidence="2">Cytochrome C biogenesis protein</fullName>
    </submittedName>
</protein>
<dbReference type="RefSeq" id="WP_108824595.1">
    <property type="nucleotide sequence ID" value="NZ_CP023004.1"/>
</dbReference>
<dbReference type="OrthoDB" id="9809733at2"/>
<feature type="transmembrane region" description="Helical" evidence="1">
    <location>
        <begin position="132"/>
        <end position="157"/>
    </location>
</feature>
<reference evidence="2 3" key="1">
    <citation type="journal article" date="2018" name="Syst. Appl. Microbiol.">
        <title>Ereboglobus luteus gen. nov. sp. nov. from cockroach guts, and new insights into the oxygen relationship of the genera Opitutus and Didymococcus (Verrucomicrobia: Opitutaceae).</title>
        <authorList>
            <person name="Tegtmeier D."/>
            <person name="Belitz A."/>
            <person name="Radek R."/>
            <person name="Heimerl T."/>
            <person name="Brune A."/>
        </authorList>
    </citation>
    <scope>NUCLEOTIDE SEQUENCE [LARGE SCALE GENOMIC DNA]</scope>
    <source>
        <strain evidence="2 3">Ho45</strain>
    </source>
</reference>
<evidence type="ECO:0000313" key="2">
    <source>
        <dbReference type="EMBL" id="AWI08785.1"/>
    </source>
</evidence>
<evidence type="ECO:0000256" key="1">
    <source>
        <dbReference type="SAM" id="Phobius"/>
    </source>
</evidence>
<proteinExistence type="predicted"/>
<keyword evidence="3" id="KW-1185">Reference proteome</keyword>
<dbReference type="PANTHER" id="PTHR31272:SF6">
    <property type="entry name" value="CYTOCHROME C-TYPE BIOGENESIS CCDA-LIKE CHLOROPLASTIC PROTEIN"/>
    <property type="match status" value="1"/>
</dbReference>
<name>A0A2U8E1W6_9BACT</name>
<dbReference type="PANTHER" id="PTHR31272">
    <property type="entry name" value="CYTOCHROME C-TYPE BIOGENESIS PROTEIN HI_1454-RELATED"/>
    <property type="match status" value="1"/>
</dbReference>
<feature type="transmembrane region" description="Helical" evidence="1">
    <location>
        <begin position="60"/>
        <end position="85"/>
    </location>
</feature>
<organism evidence="2 3">
    <name type="scientific">Ereboglobus luteus</name>
    <dbReference type="NCBI Taxonomy" id="1796921"/>
    <lineage>
        <taxon>Bacteria</taxon>
        <taxon>Pseudomonadati</taxon>
        <taxon>Verrucomicrobiota</taxon>
        <taxon>Opitutia</taxon>
        <taxon>Opitutales</taxon>
        <taxon>Opitutaceae</taxon>
        <taxon>Ereboglobus</taxon>
    </lineage>
</organism>
<gene>
    <name evidence="2" type="ORF">CKA38_05520</name>
</gene>
<accession>A0A2U8E1W6</accession>